<dbReference type="SMART" id="SM00320">
    <property type="entry name" value="WD40"/>
    <property type="match status" value="2"/>
</dbReference>
<dbReference type="InterPro" id="IPR015943">
    <property type="entry name" value="WD40/YVTN_repeat-like_dom_sf"/>
</dbReference>
<dbReference type="SUPFAM" id="SSF50978">
    <property type="entry name" value="WD40 repeat-like"/>
    <property type="match status" value="1"/>
</dbReference>
<keyword evidence="6" id="KW-1185">Reference proteome</keyword>
<dbReference type="AlphaFoldDB" id="K0QYP2"/>
<feature type="compositionally biased region" description="Basic and acidic residues" evidence="4">
    <location>
        <begin position="115"/>
        <end position="128"/>
    </location>
</feature>
<feature type="compositionally biased region" description="Polar residues" evidence="4">
    <location>
        <begin position="130"/>
        <end position="156"/>
    </location>
</feature>
<sequence length="700" mass="76139">MENSKDASGASDVVPPEEPEDDEPVNAANNRTENDEAGMSIAKSNDDNVPSEVSTNEDDGEGSSTPNVSDKSAKLDASSASKSGNQDVKSNMDDSRPQEESTTGQKVDKSSGGSADERRSSKNHDRKSSKSSATQKESEDPVQNSKVSRQQTTASRPAQRPHSMDESEEFLKDSYSDNNDTLLAMNFNQDGGCLAVGTGCVAASLRSCACRYLTFLSAKKGVGSESAMYSHFKRFVADSLVVVLPTVLAVGNIQGLHQSRFTVNSPRIQISASISQIELLYRTNLSALSGQSNSPSFPPNKVLIWDDHVGNIRGELSYRQKVLSVKLRKDRIVVVLRDRIYIYSFYDFSLLDKVYTGENPLGLIGISTDNGGVGGSTTGAERDDSPNENGTRNGLVLACPSTQKGQVRVELYGLRRTTFVDAHDSSLGALALSIDGTLLATASERGTVIRLFDTRGVTIGGGRRPNDKSDKSHISSSTPLKEFRRGVERATVSCLVFSIDNAWLGCVSNHGTAHVFRVQDDKSEDDQHKHRSSSMTGKAMRMLPKLVTASTKYLIDGENSYARIKGVPHPRSCAFVPDRESTIAIAGLDDYGNGCLLIAEFGKRKKSQQTRSKSDGSIRFDDCFEDNEPRRIGYHRFFKCKSPATQAGLPRRSRSNPYENAVEGTAYVSDEPVNIKMNHISITEGADDDWAEVGYGKGKK</sequence>
<evidence type="ECO:0000256" key="2">
    <source>
        <dbReference type="ARBA" id="ARBA00022737"/>
    </source>
</evidence>
<evidence type="ECO:0000313" key="5">
    <source>
        <dbReference type="EMBL" id="EJK44288.1"/>
    </source>
</evidence>
<proteinExistence type="inferred from homology"/>
<organism evidence="5 6">
    <name type="scientific">Thalassiosira oceanica</name>
    <name type="common">Marine diatom</name>
    <dbReference type="NCBI Taxonomy" id="159749"/>
    <lineage>
        <taxon>Eukaryota</taxon>
        <taxon>Sar</taxon>
        <taxon>Stramenopiles</taxon>
        <taxon>Ochrophyta</taxon>
        <taxon>Bacillariophyta</taxon>
        <taxon>Coscinodiscophyceae</taxon>
        <taxon>Thalassiosirophycidae</taxon>
        <taxon>Thalassiosirales</taxon>
        <taxon>Thalassiosiraceae</taxon>
        <taxon>Thalassiosira</taxon>
    </lineage>
</organism>
<evidence type="ECO:0008006" key="7">
    <source>
        <dbReference type="Google" id="ProtNLM"/>
    </source>
</evidence>
<evidence type="ECO:0000256" key="4">
    <source>
        <dbReference type="SAM" id="MobiDB-lite"/>
    </source>
</evidence>
<comment type="caution">
    <text evidence="5">The sequence shown here is derived from an EMBL/GenBank/DDBJ whole genome shotgun (WGS) entry which is preliminary data.</text>
</comment>
<evidence type="ECO:0000256" key="3">
    <source>
        <dbReference type="ARBA" id="ARBA00025740"/>
    </source>
</evidence>
<feature type="region of interest" description="Disordered" evidence="4">
    <location>
        <begin position="1"/>
        <end position="169"/>
    </location>
</feature>
<dbReference type="OrthoDB" id="1667587at2759"/>
<dbReference type="eggNOG" id="KOG2111">
    <property type="taxonomic scope" value="Eukaryota"/>
</dbReference>
<dbReference type="Pfam" id="PF21032">
    <property type="entry name" value="PROPPIN"/>
    <property type="match status" value="1"/>
</dbReference>
<evidence type="ECO:0000256" key="1">
    <source>
        <dbReference type="ARBA" id="ARBA00022574"/>
    </source>
</evidence>
<dbReference type="PANTHER" id="PTHR11227">
    <property type="entry name" value="WD-REPEAT PROTEIN INTERACTING WITH PHOSPHOINOSIDES WIPI -RELATED"/>
    <property type="match status" value="1"/>
</dbReference>
<evidence type="ECO:0000313" key="6">
    <source>
        <dbReference type="Proteomes" id="UP000266841"/>
    </source>
</evidence>
<dbReference type="GO" id="GO:0005737">
    <property type="term" value="C:cytoplasm"/>
    <property type="evidence" value="ECO:0007669"/>
    <property type="project" value="UniProtKB-ARBA"/>
</dbReference>
<dbReference type="InterPro" id="IPR048720">
    <property type="entry name" value="PROPPIN"/>
</dbReference>
<dbReference type="Gene3D" id="2.130.10.10">
    <property type="entry name" value="YVTN repeat-like/Quinoprotein amine dehydrogenase"/>
    <property type="match status" value="1"/>
</dbReference>
<keyword evidence="1" id="KW-0853">WD repeat</keyword>
<dbReference type="Proteomes" id="UP000266841">
    <property type="component" value="Unassembled WGS sequence"/>
</dbReference>
<dbReference type="EMBL" id="AGNL01049917">
    <property type="protein sequence ID" value="EJK44288.1"/>
    <property type="molecule type" value="Genomic_DNA"/>
</dbReference>
<feature type="region of interest" description="Disordered" evidence="4">
    <location>
        <begin position="460"/>
        <end position="479"/>
    </location>
</feature>
<comment type="similarity">
    <text evidence="3">Belongs to the WD repeat PROPPIN family.</text>
</comment>
<accession>K0QYP2</accession>
<feature type="compositionally biased region" description="Basic and acidic residues" evidence="4">
    <location>
        <begin position="464"/>
        <end position="473"/>
    </location>
</feature>
<protein>
    <recommendedName>
        <fullName evidence="7">BCAS3 domain-containing protein</fullName>
    </recommendedName>
</protein>
<name>K0QYP2_THAOC</name>
<feature type="region of interest" description="Disordered" evidence="4">
    <location>
        <begin position="374"/>
        <end position="394"/>
    </location>
</feature>
<dbReference type="InterPro" id="IPR001680">
    <property type="entry name" value="WD40_rpt"/>
</dbReference>
<feature type="compositionally biased region" description="Basic and acidic residues" evidence="4">
    <location>
        <begin position="90"/>
        <end position="99"/>
    </location>
</feature>
<dbReference type="InterPro" id="IPR036322">
    <property type="entry name" value="WD40_repeat_dom_sf"/>
</dbReference>
<gene>
    <name evidence="5" type="ORF">THAOC_37188</name>
</gene>
<reference evidence="5 6" key="1">
    <citation type="journal article" date="2012" name="Genome Biol.">
        <title>Genome and low-iron response of an oceanic diatom adapted to chronic iron limitation.</title>
        <authorList>
            <person name="Lommer M."/>
            <person name="Specht M."/>
            <person name="Roy A.S."/>
            <person name="Kraemer L."/>
            <person name="Andreson R."/>
            <person name="Gutowska M.A."/>
            <person name="Wolf J."/>
            <person name="Bergner S.V."/>
            <person name="Schilhabel M.B."/>
            <person name="Klostermeier U.C."/>
            <person name="Beiko R.G."/>
            <person name="Rosenstiel P."/>
            <person name="Hippler M."/>
            <person name="Laroche J."/>
        </authorList>
    </citation>
    <scope>NUCLEOTIDE SEQUENCE [LARGE SCALE GENOMIC DNA]</scope>
    <source>
        <strain evidence="5 6">CCMP1005</strain>
    </source>
</reference>
<keyword evidence="2" id="KW-0677">Repeat</keyword>
<feature type="compositionally biased region" description="Acidic residues" evidence="4">
    <location>
        <begin position="15"/>
        <end position="24"/>
    </location>
</feature>